<comment type="similarity">
    <text evidence="3 13">Belongs to the FAD-dependent oxidoreductase 2 family. NadB subfamily.</text>
</comment>
<dbReference type="InterPro" id="IPR003953">
    <property type="entry name" value="FAD-dep_OxRdtase_2_FAD-bd"/>
</dbReference>
<feature type="domain" description="FAD-dependent oxidoreductase 2 FAD-binding" evidence="15">
    <location>
        <begin position="43"/>
        <end position="426"/>
    </location>
</feature>
<dbReference type="Pfam" id="PF02910">
    <property type="entry name" value="Succ_DH_flav_C"/>
    <property type="match status" value="1"/>
</dbReference>
<evidence type="ECO:0000313" key="18">
    <source>
        <dbReference type="Proteomes" id="UP001500013"/>
    </source>
</evidence>
<keyword evidence="18" id="KW-1185">Reference proteome</keyword>
<comment type="function">
    <text evidence="10">Catalyzes the oxidation of L-aspartate to iminoaspartate, the first step in the de novo biosynthesis of NAD(+).</text>
</comment>
<evidence type="ECO:0000256" key="7">
    <source>
        <dbReference type="ARBA" id="ARBA00022642"/>
    </source>
</evidence>
<evidence type="ECO:0000256" key="1">
    <source>
        <dbReference type="ARBA" id="ARBA00001974"/>
    </source>
</evidence>
<comment type="cofactor">
    <cofactor evidence="1 13">
        <name>FAD</name>
        <dbReference type="ChEBI" id="CHEBI:57692"/>
    </cofactor>
</comment>
<dbReference type="InterPro" id="IPR036188">
    <property type="entry name" value="FAD/NAD-bd_sf"/>
</dbReference>
<evidence type="ECO:0000256" key="4">
    <source>
        <dbReference type="ARBA" id="ARBA00012173"/>
    </source>
</evidence>
<comment type="catalytic activity">
    <reaction evidence="11">
        <text>L-aspartate + O2 = iminosuccinate + H2O2</text>
        <dbReference type="Rhea" id="RHEA:25876"/>
        <dbReference type="ChEBI" id="CHEBI:15379"/>
        <dbReference type="ChEBI" id="CHEBI:16240"/>
        <dbReference type="ChEBI" id="CHEBI:29991"/>
        <dbReference type="ChEBI" id="CHEBI:77875"/>
        <dbReference type="EC" id="1.4.3.16"/>
    </reaction>
    <physiologicalReaction direction="left-to-right" evidence="11">
        <dbReference type="Rhea" id="RHEA:25877"/>
    </physiologicalReaction>
</comment>
<dbReference type="SUPFAM" id="SSF51905">
    <property type="entry name" value="FAD/NAD(P)-binding domain"/>
    <property type="match status" value="1"/>
</dbReference>
<evidence type="ECO:0000256" key="10">
    <source>
        <dbReference type="ARBA" id="ARBA00029426"/>
    </source>
</evidence>
<dbReference type="PANTHER" id="PTHR42716:SF2">
    <property type="entry name" value="L-ASPARTATE OXIDASE, CHLOROPLASTIC"/>
    <property type="match status" value="1"/>
</dbReference>
<feature type="region of interest" description="Disordered" evidence="14">
    <location>
        <begin position="599"/>
        <end position="624"/>
    </location>
</feature>
<evidence type="ECO:0000259" key="15">
    <source>
        <dbReference type="Pfam" id="PF00890"/>
    </source>
</evidence>
<dbReference type="PRINTS" id="PR00368">
    <property type="entry name" value="FADPNR"/>
</dbReference>
<dbReference type="InterPro" id="IPR015939">
    <property type="entry name" value="Fum_Rdtase/Succ_DH_flav-like_C"/>
</dbReference>
<evidence type="ECO:0000256" key="11">
    <source>
        <dbReference type="ARBA" id="ARBA00048305"/>
    </source>
</evidence>
<evidence type="ECO:0000256" key="5">
    <source>
        <dbReference type="ARBA" id="ARBA00021901"/>
    </source>
</evidence>
<dbReference type="NCBIfam" id="TIGR00551">
    <property type="entry name" value="nadB"/>
    <property type="match status" value="1"/>
</dbReference>
<dbReference type="SUPFAM" id="SSF46977">
    <property type="entry name" value="Succinate dehydrogenase/fumarate reductase flavoprotein C-terminal domain"/>
    <property type="match status" value="1"/>
</dbReference>
<dbReference type="EMBL" id="BAAAPU010000011">
    <property type="protein sequence ID" value="GAA1992968.1"/>
    <property type="molecule type" value="Genomic_DNA"/>
</dbReference>
<evidence type="ECO:0000259" key="16">
    <source>
        <dbReference type="Pfam" id="PF02910"/>
    </source>
</evidence>
<organism evidence="17 18">
    <name type="scientific">Terrabacter lapilli</name>
    <dbReference type="NCBI Taxonomy" id="436231"/>
    <lineage>
        <taxon>Bacteria</taxon>
        <taxon>Bacillati</taxon>
        <taxon>Actinomycetota</taxon>
        <taxon>Actinomycetes</taxon>
        <taxon>Micrococcales</taxon>
        <taxon>Intrasporangiaceae</taxon>
        <taxon>Terrabacter</taxon>
    </lineage>
</organism>
<keyword evidence="7 13" id="KW-0662">Pyridine nucleotide biosynthesis</keyword>
<evidence type="ECO:0000256" key="2">
    <source>
        <dbReference type="ARBA" id="ARBA00004950"/>
    </source>
</evidence>
<evidence type="ECO:0000256" key="3">
    <source>
        <dbReference type="ARBA" id="ARBA00008562"/>
    </source>
</evidence>
<evidence type="ECO:0000256" key="6">
    <source>
        <dbReference type="ARBA" id="ARBA00022630"/>
    </source>
</evidence>
<dbReference type="SUPFAM" id="SSF56425">
    <property type="entry name" value="Succinate dehydrogenase/fumarate reductase flavoprotein, catalytic domain"/>
    <property type="match status" value="1"/>
</dbReference>
<dbReference type="Gene3D" id="1.20.58.100">
    <property type="entry name" value="Fumarate reductase/succinate dehydrogenase flavoprotein-like, C-terminal domain"/>
    <property type="match status" value="1"/>
</dbReference>
<evidence type="ECO:0000256" key="12">
    <source>
        <dbReference type="NCBIfam" id="TIGR00551"/>
    </source>
</evidence>
<dbReference type="InterPro" id="IPR037099">
    <property type="entry name" value="Fum_R/Succ_DH_flav-like_C_sf"/>
</dbReference>
<evidence type="ECO:0000313" key="17">
    <source>
        <dbReference type="EMBL" id="GAA1992968.1"/>
    </source>
</evidence>
<keyword evidence="6 13" id="KW-0285">Flavoprotein</keyword>
<dbReference type="Gene3D" id="3.90.700.10">
    <property type="entry name" value="Succinate dehydrogenase/fumarate reductase flavoprotein, catalytic domain"/>
    <property type="match status" value="1"/>
</dbReference>
<evidence type="ECO:0000256" key="14">
    <source>
        <dbReference type="SAM" id="MobiDB-lite"/>
    </source>
</evidence>
<dbReference type="Pfam" id="PF00890">
    <property type="entry name" value="FAD_binding_2"/>
    <property type="match status" value="1"/>
</dbReference>
<dbReference type="NCBIfam" id="NF005867">
    <property type="entry name" value="PRK07804.1"/>
    <property type="match status" value="1"/>
</dbReference>
<dbReference type="PANTHER" id="PTHR42716">
    <property type="entry name" value="L-ASPARTATE OXIDASE"/>
    <property type="match status" value="1"/>
</dbReference>
<evidence type="ECO:0000256" key="8">
    <source>
        <dbReference type="ARBA" id="ARBA00022827"/>
    </source>
</evidence>
<accession>A0ABN2SVH9</accession>
<reference evidence="17 18" key="1">
    <citation type="journal article" date="2019" name="Int. J. Syst. Evol. Microbiol.">
        <title>The Global Catalogue of Microorganisms (GCM) 10K type strain sequencing project: providing services to taxonomists for standard genome sequencing and annotation.</title>
        <authorList>
            <consortium name="The Broad Institute Genomics Platform"/>
            <consortium name="The Broad Institute Genome Sequencing Center for Infectious Disease"/>
            <person name="Wu L."/>
            <person name="Ma J."/>
        </authorList>
    </citation>
    <scope>NUCLEOTIDE SEQUENCE [LARGE SCALE GENOMIC DNA]</scope>
    <source>
        <strain evidence="17 18">JCM 15628</strain>
    </source>
</reference>
<dbReference type="EC" id="1.4.3.16" evidence="4 12"/>
<evidence type="ECO:0000256" key="13">
    <source>
        <dbReference type="RuleBase" id="RU362049"/>
    </source>
</evidence>
<comment type="caution">
    <text evidence="17">The sequence shown here is derived from an EMBL/GenBank/DDBJ whole genome shotgun (WGS) entry which is preliminary data.</text>
</comment>
<dbReference type="InterPro" id="IPR027477">
    <property type="entry name" value="Succ_DH/fumarate_Rdtase_cat_sf"/>
</dbReference>
<comment type="pathway">
    <text evidence="2 13">Cofactor biosynthesis; NAD(+) biosynthesis; iminoaspartate from L-aspartate (oxidase route): step 1/1.</text>
</comment>
<protein>
    <recommendedName>
        <fullName evidence="5 12">L-aspartate oxidase</fullName>
        <ecNumber evidence="4 12">1.4.3.16</ecNumber>
    </recommendedName>
</protein>
<gene>
    <name evidence="17" type="ORF">GCM10009817_38990</name>
</gene>
<keyword evidence="8 13" id="KW-0274">FAD</keyword>
<proteinExistence type="inferred from homology"/>
<comment type="subcellular location">
    <subcellularLocation>
        <location evidence="13">Cytoplasm</location>
    </subcellularLocation>
</comment>
<dbReference type="InterPro" id="IPR005288">
    <property type="entry name" value="NadB"/>
</dbReference>
<dbReference type="Gene3D" id="3.50.50.60">
    <property type="entry name" value="FAD/NAD(P)-binding domain"/>
    <property type="match status" value="1"/>
</dbReference>
<name>A0ABN2SVH9_9MICO</name>
<feature type="domain" description="Fumarate reductase/succinate dehydrogenase flavoprotein-like C-terminal" evidence="16">
    <location>
        <begin position="471"/>
        <end position="564"/>
    </location>
</feature>
<dbReference type="Proteomes" id="UP001500013">
    <property type="component" value="Unassembled WGS sequence"/>
</dbReference>
<evidence type="ECO:0000256" key="9">
    <source>
        <dbReference type="ARBA" id="ARBA00023002"/>
    </source>
</evidence>
<sequence length="624" mass="65984">MGHGARKGKARGVLIEKVVMNDSGITVPRRLRAPEPGWTTTADVIVVGSGIAGLTTALRLRRRVDRVLLVTKTVLDEGSTAWAQGGIAAVMSPEDSPAEHIHDTLVAGVGLCDVEAVHALVTEGTDAVWDLIALGADFDRGDTGQISLTREGGHHRDRILHAGGDATGREISRALIAALDRVRDDPGIEVIEHALVVDLLKDADERVCGVTLHVIGEGQVDGVGAAHARAVVLATGGLGQIYASTTNPSVATGDGMAAALRAGAVLADLEFVQFHPTVLYLGEGSTGQQPLISEAVRGEGAFLVDGAGERFMQGQHPLADLAPRDVVARAIIRRMRETGTDHVYLDCRHLGAEFLEQRFPSIVSRCRELGFDPATQLLPVAPAQHYASGGVRTDLHGRTSLEGLYACGETSCTGVHGANRLASNSLLEGLVFARRIADDLTARLGSGELPETTPVPPDGRPELLRGKRRIDVQRAMTAGAGTVRSADSLAATEQALADLAARASTEDADRQGGPKSWETTNLLHLGRALAYAAALREETRGGHVREDFPTRDDEHFLHHVHLRRSAAGVLTAEVVPVPRSNLEGLDLDASVPVDVLDEDREDGAVGSNPAVRHTNSVDGPEETA</sequence>
<keyword evidence="9 13" id="KW-0560">Oxidoreductase</keyword>